<dbReference type="GO" id="GO:0006950">
    <property type="term" value="P:response to stress"/>
    <property type="evidence" value="ECO:0007669"/>
    <property type="project" value="TreeGrafter"/>
</dbReference>
<evidence type="ECO:0000313" key="2">
    <source>
        <dbReference type="EMBL" id="AXE77366.1"/>
    </source>
</evidence>
<accession>A0A2Z5JAH7</accession>
<dbReference type="PRINTS" id="PR00598">
    <property type="entry name" value="HTHMARR"/>
</dbReference>
<dbReference type="EMBL" id="CP027306">
    <property type="protein sequence ID" value="AXE77366.1"/>
    <property type="molecule type" value="Genomic_DNA"/>
</dbReference>
<feature type="domain" description="HTH marR-type" evidence="1">
    <location>
        <begin position="34"/>
        <end position="169"/>
    </location>
</feature>
<protein>
    <submittedName>
        <fullName evidence="2">MarR family transcriptional regulator</fullName>
    </submittedName>
</protein>
<dbReference type="InterPro" id="IPR036388">
    <property type="entry name" value="WH-like_DNA-bd_sf"/>
</dbReference>
<sequence length="178" mass="19847">MAKNVASASVTRQDAVASIVEDWRRERPDLDTAPLEVFGRLHRAFLRYSAAISRPVEREGLSMAGFDVLTALRRAGAPFRRTAGELADSGLISSAGVTLRIDRLERDGLILRERDAQDRRVVHSRLTDEGLSTIDKLFAEHLDNERRMLAGLTPAECRQLARLLEKLERSVLAAQEDA</sequence>
<dbReference type="AlphaFoldDB" id="A0A2Z5JAH7"/>
<dbReference type="PANTHER" id="PTHR33164:SF104">
    <property type="entry name" value="TRANSCRIPTIONAL REGULATORY PROTEIN"/>
    <property type="match status" value="1"/>
</dbReference>
<dbReference type="Pfam" id="PF01047">
    <property type="entry name" value="MarR"/>
    <property type="match status" value="1"/>
</dbReference>
<gene>
    <name evidence="2" type="ORF">C5746_10970</name>
</gene>
<dbReference type="Proteomes" id="UP000252698">
    <property type="component" value="Chromosome"/>
</dbReference>
<dbReference type="KEGG" id="sata:C5746_10970"/>
<evidence type="ECO:0000259" key="1">
    <source>
        <dbReference type="PROSITE" id="PS50995"/>
    </source>
</evidence>
<dbReference type="InterPro" id="IPR000835">
    <property type="entry name" value="HTH_MarR-typ"/>
</dbReference>
<dbReference type="PANTHER" id="PTHR33164">
    <property type="entry name" value="TRANSCRIPTIONAL REGULATOR, MARR FAMILY"/>
    <property type="match status" value="1"/>
</dbReference>
<reference evidence="2 3" key="1">
    <citation type="journal article" date="2018" name="Front. Microbiol.">
        <title>Genome Sequencing of Streptomyces atratus SCSIOZH16 and Activation Production of Nocardamine via Metabolic Engineering.</title>
        <authorList>
            <person name="Li Y."/>
            <person name="Zhang C."/>
            <person name="Liu C."/>
            <person name="Ju J."/>
            <person name="Ma J."/>
        </authorList>
    </citation>
    <scope>NUCLEOTIDE SEQUENCE [LARGE SCALE GENOMIC DNA]</scope>
    <source>
        <strain evidence="2 3">SCSIO_ZH16</strain>
    </source>
</reference>
<evidence type="ECO:0000313" key="3">
    <source>
        <dbReference type="Proteomes" id="UP000252698"/>
    </source>
</evidence>
<dbReference type="InterPro" id="IPR039422">
    <property type="entry name" value="MarR/SlyA-like"/>
</dbReference>
<name>A0A2Z5JAH7_STRAR</name>
<dbReference type="PROSITE" id="PS50995">
    <property type="entry name" value="HTH_MARR_2"/>
    <property type="match status" value="1"/>
</dbReference>
<dbReference type="Gene3D" id="1.10.10.10">
    <property type="entry name" value="Winged helix-like DNA-binding domain superfamily/Winged helix DNA-binding domain"/>
    <property type="match status" value="1"/>
</dbReference>
<dbReference type="SUPFAM" id="SSF46785">
    <property type="entry name" value="Winged helix' DNA-binding domain"/>
    <property type="match status" value="1"/>
</dbReference>
<dbReference type="GO" id="GO:0003700">
    <property type="term" value="F:DNA-binding transcription factor activity"/>
    <property type="evidence" value="ECO:0007669"/>
    <property type="project" value="InterPro"/>
</dbReference>
<dbReference type="InterPro" id="IPR036390">
    <property type="entry name" value="WH_DNA-bd_sf"/>
</dbReference>
<organism evidence="2 3">
    <name type="scientific">Streptomyces atratus</name>
    <dbReference type="NCBI Taxonomy" id="1893"/>
    <lineage>
        <taxon>Bacteria</taxon>
        <taxon>Bacillati</taxon>
        <taxon>Actinomycetota</taxon>
        <taxon>Actinomycetes</taxon>
        <taxon>Kitasatosporales</taxon>
        <taxon>Streptomycetaceae</taxon>
        <taxon>Streptomyces</taxon>
    </lineage>
</organism>
<dbReference type="GeneID" id="95519007"/>
<dbReference type="RefSeq" id="WP_114243993.1">
    <property type="nucleotide sequence ID" value="NZ_CP027306.1"/>
</dbReference>
<proteinExistence type="predicted"/>
<dbReference type="SMART" id="SM00347">
    <property type="entry name" value="HTH_MARR"/>
    <property type="match status" value="1"/>
</dbReference>